<dbReference type="PROSITE" id="PS00226">
    <property type="entry name" value="IF_ROD_1"/>
    <property type="match status" value="1"/>
</dbReference>
<dbReference type="Proteomes" id="UP000504623">
    <property type="component" value="Unplaced"/>
</dbReference>
<dbReference type="Gene3D" id="1.20.5.1160">
    <property type="entry name" value="Vasodilator-stimulated phosphoprotein"/>
    <property type="match status" value="1"/>
</dbReference>
<feature type="coiled-coil region" evidence="5">
    <location>
        <begin position="99"/>
        <end position="169"/>
    </location>
</feature>
<sequence length="496" mass="55993">MDTKGCTTDSSSTTLQNCSRITNLKTISPNKSCHATCLETKSCQSTSCVLRNPQAQSCHTTPCFCRMPICLPSTFNTCVSLDDCNWCGEGINSNEKETMQILNYRLSKYLEKVQMLERENADLECKIQEECNKEVPIVCPEYLTYYTIIEKLQQKILCTKAENSRLVSQIDNTKLAADDLRAKYEAEVSLHQLVEADAKGLQQILNALSLGKADLEAQMESLKEELLCLKSNHKEEINSLQSQLGDRLNIEVTAAPSVDLNQVLQEMRCQYESIIETNHRDVEQWFNMQMEELNQQVVTSSQQQQCCQKEIIELRRTVNTLEIELQAQHRMRDSQECMLAETEARYTTLLAQIQCLINSLEAQLAEIRCSLERQNQEYEILLDVKSRLECEIATYRSLLESSDGKLPCNPCATKCDARTCTSFKARATECTAPVHVPCSCCASSASTTGHEPCSVCRSLPRILVKICTTTQEIKDGKVISSHEHVQPCYITRLAKV</sequence>
<dbReference type="SUPFAM" id="SSF64593">
    <property type="entry name" value="Intermediate filament protein, coiled coil region"/>
    <property type="match status" value="2"/>
</dbReference>
<dbReference type="GO" id="GO:0045109">
    <property type="term" value="P:intermediate filament organization"/>
    <property type="evidence" value="ECO:0007669"/>
    <property type="project" value="TreeGrafter"/>
</dbReference>
<dbReference type="InterPro" id="IPR039008">
    <property type="entry name" value="IF_rod_dom"/>
</dbReference>
<evidence type="ECO:0000256" key="1">
    <source>
        <dbReference type="ARBA" id="ARBA00022744"/>
    </source>
</evidence>
<dbReference type="FunFam" id="1.20.5.170:FF:000002">
    <property type="entry name" value="Type I keratin KA11"/>
    <property type="match status" value="1"/>
</dbReference>
<dbReference type="SMART" id="SM01391">
    <property type="entry name" value="Filament"/>
    <property type="match status" value="1"/>
</dbReference>
<evidence type="ECO:0000313" key="7">
    <source>
        <dbReference type="Proteomes" id="UP000504623"/>
    </source>
</evidence>
<evidence type="ECO:0000256" key="2">
    <source>
        <dbReference type="ARBA" id="ARBA00022754"/>
    </source>
</evidence>
<dbReference type="FunFam" id="1.20.5.1160:FF:000002">
    <property type="entry name" value="Type I keratin 10"/>
    <property type="match status" value="1"/>
</dbReference>
<evidence type="ECO:0000256" key="4">
    <source>
        <dbReference type="RuleBase" id="RU000685"/>
    </source>
</evidence>
<dbReference type="PANTHER" id="PTHR23239">
    <property type="entry name" value="INTERMEDIATE FILAMENT"/>
    <property type="match status" value="1"/>
</dbReference>
<keyword evidence="7" id="KW-1185">Reference proteome</keyword>
<dbReference type="Gene3D" id="1.20.5.170">
    <property type="match status" value="1"/>
</dbReference>
<protein>
    <submittedName>
        <fullName evidence="8">Keratin, type I cytoskeletal 39</fullName>
    </submittedName>
</protein>
<dbReference type="Gene3D" id="1.20.5.500">
    <property type="entry name" value="Single helix bin"/>
    <property type="match status" value="1"/>
</dbReference>
<dbReference type="RefSeq" id="XP_006832664.1">
    <property type="nucleotide sequence ID" value="XM_006832601.1"/>
</dbReference>
<evidence type="ECO:0000256" key="5">
    <source>
        <dbReference type="SAM" id="Coils"/>
    </source>
</evidence>
<accession>A0A9B0T136</accession>
<proteinExistence type="inferred from homology"/>
<feature type="domain" description="IF rod" evidence="6">
    <location>
        <begin position="95"/>
        <end position="406"/>
    </location>
</feature>
<keyword evidence="1" id="KW-0416">Keratin</keyword>
<keyword evidence="2 4" id="KW-0403">Intermediate filament</keyword>
<reference evidence="8" key="1">
    <citation type="submission" date="2025-08" db="UniProtKB">
        <authorList>
            <consortium name="RefSeq"/>
        </authorList>
    </citation>
    <scope>IDENTIFICATION</scope>
    <source>
        <tissue evidence="8">Spleen</tissue>
    </source>
</reference>
<feature type="coiled-coil region" evidence="5">
    <location>
        <begin position="205"/>
        <end position="243"/>
    </location>
</feature>
<evidence type="ECO:0000313" key="8">
    <source>
        <dbReference type="RefSeq" id="XP_006832664.1"/>
    </source>
</evidence>
<dbReference type="PROSITE" id="PS51842">
    <property type="entry name" value="IF_ROD_2"/>
    <property type="match status" value="1"/>
</dbReference>
<dbReference type="FunFam" id="1.20.5.500:FF:000001">
    <property type="entry name" value="Type II keratin 23"/>
    <property type="match status" value="1"/>
</dbReference>
<dbReference type="InterPro" id="IPR002957">
    <property type="entry name" value="Keratin_I"/>
</dbReference>
<dbReference type="GO" id="GO:0005198">
    <property type="term" value="F:structural molecule activity"/>
    <property type="evidence" value="ECO:0007669"/>
    <property type="project" value="InterPro"/>
</dbReference>
<dbReference type="CTD" id="390792"/>
<evidence type="ECO:0000256" key="3">
    <source>
        <dbReference type="ARBA" id="ARBA00023054"/>
    </source>
</evidence>
<feature type="coiled-coil region" evidence="5">
    <location>
        <begin position="350"/>
        <end position="391"/>
    </location>
</feature>
<name>A0A9B0T136_CHRAS</name>
<dbReference type="AlphaFoldDB" id="A0A9B0T136"/>
<dbReference type="GO" id="GO:0030855">
    <property type="term" value="P:epithelial cell differentiation"/>
    <property type="evidence" value="ECO:0007669"/>
    <property type="project" value="TreeGrafter"/>
</dbReference>
<dbReference type="PRINTS" id="PR01248">
    <property type="entry name" value="TYPE1KERATIN"/>
</dbReference>
<dbReference type="GO" id="GO:0005882">
    <property type="term" value="C:intermediate filament"/>
    <property type="evidence" value="ECO:0007669"/>
    <property type="project" value="UniProtKB-KW"/>
</dbReference>
<evidence type="ECO:0000259" key="6">
    <source>
        <dbReference type="PROSITE" id="PS51842"/>
    </source>
</evidence>
<dbReference type="PANTHER" id="PTHR23239:SF106">
    <property type="entry name" value="KERATIN, TYPE I CYTOSKELETAL 39"/>
    <property type="match status" value="1"/>
</dbReference>
<dbReference type="GeneID" id="102830013"/>
<gene>
    <name evidence="8" type="primary">KRT39</name>
</gene>
<dbReference type="OrthoDB" id="9447454at2759"/>
<organism evidence="7 8">
    <name type="scientific">Chrysochloris asiatica</name>
    <name type="common">Cape golden mole</name>
    <dbReference type="NCBI Taxonomy" id="185453"/>
    <lineage>
        <taxon>Eukaryota</taxon>
        <taxon>Metazoa</taxon>
        <taxon>Chordata</taxon>
        <taxon>Craniata</taxon>
        <taxon>Vertebrata</taxon>
        <taxon>Euteleostomi</taxon>
        <taxon>Mammalia</taxon>
        <taxon>Eutheria</taxon>
        <taxon>Afrotheria</taxon>
        <taxon>Chrysochloridae</taxon>
        <taxon>Chrysochlorinae</taxon>
        <taxon>Chrysochloris</taxon>
    </lineage>
</organism>
<keyword evidence="3 5" id="KW-0175">Coiled coil</keyword>
<dbReference type="Pfam" id="PF00038">
    <property type="entry name" value="Filament"/>
    <property type="match status" value="1"/>
</dbReference>
<dbReference type="InterPro" id="IPR018039">
    <property type="entry name" value="IF_conserved"/>
</dbReference>
<comment type="similarity">
    <text evidence="4">Belongs to the intermediate filament family.</text>
</comment>